<comment type="subcellular location">
    <subcellularLocation>
        <location evidence="1">Secreted</location>
    </subcellularLocation>
</comment>
<dbReference type="OrthoDB" id="5912452at2759"/>
<evidence type="ECO:0000256" key="4">
    <source>
        <dbReference type="ARBA" id="ARBA00022729"/>
    </source>
</evidence>
<gene>
    <name evidence="6" type="ORF">DICVIV_06008</name>
</gene>
<dbReference type="Pfam" id="PF01060">
    <property type="entry name" value="TTR-52"/>
    <property type="match status" value="1"/>
</dbReference>
<dbReference type="AlphaFoldDB" id="A0A0D8XTN9"/>
<comment type="similarity">
    <text evidence="2">Belongs to the nematode transthyretin-like family.</text>
</comment>
<accession>A0A0D8XTN9</accession>
<evidence type="ECO:0000256" key="2">
    <source>
        <dbReference type="ARBA" id="ARBA00010112"/>
    </source>
</evidence>
<evidence type="ECO:0000313" key="7">
    <source>
        <dbReference type="Proteomes" id="UP000053766"/>
    </source>
</evidence>
<evidence type="ECO:0000313" key="6">
    <source>
        <dbReference type="EMBL" id="KJH47880.1"/>
    </source>
</evidence>
<reference evidence="6 7" key="1">
    <citation type="submission" date="2013-11" db="EMBL/GenBank/DDBJ databases">
        <title>Draft genome of the bovine lungworm Dictyocaulus viviparus.</title>
        <authorList>
            <person name="Mitreva M."/>
        </authorList>
    </citation>
    <scope>NUCLEOTIDE SEQUENCE [LARGE SCALE GENOMIC DNA]</scope>
    <source>
        <strain evidence="6 7">HannoverDv2000</strain>
    </source>
</reference>
<dbReference type="Proteomes" id="UP000053766">
    <property type="component" value="Unassembled WGS sequence"/>
</dbReference>
<dbReference type="EMBL" id="KN716289">
    <property type="protein sequence ID" value="KJH47880.1"/>
    <property type="molecule type" value="Genomic_DNA"/>
</dbReference>
<dbReference type="GO" id="GO:0009986">
    <property type="term" value="C:cell surface"/>
    <property type="evidence" value="ECO:0007669"/>
    <property type="project" value="InterPro"/>
</dbReference>
<feature type="signal peptide" evidence="5">
    <location>
        <begin position="1"/>
        <end position="16"/>
    </location>
</feature>
<reference evidence="7" key="2">
    <citation type="journal article" date="2016" name="Sci. Rep.">
        <title>Dictyocaulus viviparus genome, variome and transcriptome elucidate lungworm biology and support future intervention.</title>
        <authorList>
            <person name="McNulty S.N."/>
            <person name="Strube C."/>
            <person name="Rosa B.A."/>
            <person name="Martin J.C."/>
            <person name="Tyagi R."/>
            <person name="Choi Y.J."/>
            <person name="Wang Q."/>
            <person name="Hallsworth Pepin K."/>
            <person name="Zhang X."/>
            <person name="Ozersky P."/>
            <person name="Wilson R.K."/>
            <person name="Sternberg P.W."/>
            <person name="Gasser R.B."/>
            <person name="Mitreva M."/>
        </authorList>
    </citation>
    <scope>NUCLEOTIDE SEQUENCE [LARGE SCALE GENOMIC DNA]</scope>
    <source>
        <strain evidence="7">HannoverDv2000</strain>
    </source>
</reference>
<sequence length="140" mass="16005">MRILLLILFVIHTSTCLFGFIGRQQSVDVTGRLFCNGVPAKRVKVKLYDKDPIFDRKLDQSYTNDHGEFHVTGSAREITRIDPKINIYHKCGYFGPCYKKLPIKIPKSFISYGKRPTKTYDIGAINLANKFKGETIDCIN</sequence>
<evidence type="ECO:0000256" key="1">
    <source>
        <dbReference type="ARBA" id="ARBA00004613"/>
    </source>
</evidence>
<organism evidence="6 7">
    <name type="scientific">Dictyocaulus viviparus</name>
    <name type="common">Bovine lungworm</name>
    <dbReference type="NCBI Taxonomy" id="29172"/>
    <lineage>
        <taxon>Eukaryota</taxon>
        <taxon>Metazoa</taxon>
        <taxon>Ecdysozoa</taxon>
        <taxon>Nematoda</taxon>
        <taxon>Chromadorea</taxon>
        <taxon>Rhabditida</taxon>
        <taxon>Rhabditina</taxon>
        <taxon>Rhabditomorpha</taxon>
        <taxon>Strongyloidea</taxon>
        <taxon>Metastrongylidae</taxon>
        <taxon>Dictyocaulus</taxon>
    </lineage>
</organism>
<protein>
    <submittedName>
        <fullName evidence="6">Transthyretin-like family protein</fullName>
    </submittedName>
</protein>
<name>A0A0D8XTN9_DICVI</name>
<evidence type="ECO:0000256" key="3">
    <source>
        <dbReference type="ARBA" id="ARBA00022525"/>
    </source>
</evidence>
<dbReference type="InterPro" id="IPR001534">
    <property type="entry name" value="Transthyretin-like"/>
</dbReference>
<dbReference type="PANTHER" id="PTHR21700:SF24">
    <property type="entry name" value="TRANSTHYRETIN-LIKE FAMILY PROTEIN"/>
    <property type="match status" value="1"/>
</dbReference>
<dbReference type="GO" id="GO:0005576">
    <property type="term" value="C:extracellular region"/>
    <property type="evidence" value="ECO:0007669"/>
    <property type="project" value="UniProtKB-SubCell"/>
</dbReference>
<feature type="chain" id="PRO_5002336087" evidence="5">
    <location>
        <begin position="17"/>
        <end position="140"/>
    </location>
</feature>
<evidence type="ECO:0000256" key="5">
    <source>
        <dbReference type="SAM" id="SignalP"/>
    </source>
</evidence>
<dbReference type="InterPro" id="IPR038479">
    <property type="entry name" value="Transthyretin-like_sf"/>
</dbReference>
<keyword evidence="3" id="KW-0964">Secreted</keyword>
<proteinExistence type="inferred from homology"/>
<keyword evidence="4 5" id="KW-0732">Signal</keyword>
<dbReference type="PANTHER" id="PTHR21700">
    <property type="entry name" value="TRANSTHYRETIN-LIKE FAMILY PROTEIN-RELATED"/>
    <property type="match status" value="1"/>
</dbReference>
<dbReference type="Gene3D" id="2.60.40.3330">
    <property type="match status" value="1"/>
</dbReference>
<keyword evidence="7" id="KW-1185">Reference proteome</keyword>